<organism evidence="1 2">
    <name type="scientific">Brachyspira pilosicoli</name>
    <name type="common">Serpulina pilosicoli</name>
    <dbReference type="NCBI Taxonomy" id="52584"/>
    <lineage>
        <taxon>Bacteria</taxon>
        <taxon>Pseudomonadati</taxon>
        <taxon>Spirochaetota</taxon>
        <taxon>Spirochaetia</taxon>
        <taxon>Brachyspirales</taxon>
        <taxon>Brachyspiraceae</taxon>
        <taxon>Brachyspira</taxon>
    </lineage>
</organism>
<name>A0A5C8EZ19_BRAPL</name>
<dbReference type="AlphaFoldDB" id="A0A5C8EZ19"/>
<sequence>MIKKSIVYIFLFIFFVEALFAQNEQEVMKEAFDKFSKSPFTSLYSSGGAFYSGDDLDQMPMIVNYYKNDNNNKYMTALDGLLGGVIMDAKVINNELTLYTQDSQETIKRNFNTFALEAPIMRFPKLYADILDYKFIDLNKKIISSNITLGKNWHTLKIGYNDRVDTIVFSASTFRVRSFSTSFMDNVVNVELGSYTTVNNIPYPKEFIMKSKTDKREIRYNITNVSAGNNAKNAAKKLGW</sequence>
<gene>
    <name evidence="1" type="ORF">EPJ72_05905</name>
</gene>
<comment type="caution">
    <text evidence="1">The sequence shown here is derived from an EMBL/GenBank/DDBJ whole genome shotgun (WGS) entry which is preliminary data.</text>
</comment>
<evidence type="ECO:0000313" key="1">
    <source>
        <dbReference type="EMBL" id="TXJ42102.1"/>
    </source>
</evidence>
<dbReference type="Proteomes" id="UP000323176">
    <property type="component" value="Unassembled WGS sequence"/>
</dbReference>
<reference evidence="1 2" key="1">
    <citation type="journal article" date="1992" name="Lakartidningen">
        <title>[Penicillin V and not amoxicillin is the first choice preparation in acute otitis].</title>
        <authorList>
            <person name="Kamme C."/>
            <person name="Lundgren K."/>
            <person name="Prellner K."/>
        </authorList>
    </citation>
    <scope>NUCLEOTIDE SEQUENCE [LARGE SCALE GENOMIC DNA]</scope>
    <source>
        <strain evidence="1 2">PC5538III-hc</strain>
    </source>
</reference>
<proteinExistence type="predicted"/>
<evidence type="ECO:0000313" key="2">
    <source>
        <dbReference type="Proteomes" id="UP000323176"/>
    </source>
</evidence>
<accession>A0A5C8EZ19</accession>
<dbReference type="EMBL" id="SAXY01000038">
    <property type="protein sequence ID" value="TXJ42102.1"/>
    <property type="molecule type" value="Genomic_DNA"/>
</dbReference>
<dbReference type="OrthoDB" id="306912at2"/>
<protein>
    <submittedName>
        <fullName evidence="1">Uncharacterized protein</fullName>
    </submittedName>
</protein>